<gene>
    <name evidence="2" type="ORF">EV193_105469</name>
</gene>
<feature type="transmembrane region" description="Helical" evidence="1">
    <location>
        <begin position="257"/>
        <end position="277"/>
    </location>
</feature>
<name>A0A4Q7KMK0_9PSEU</name>
<feature type="transmembrane region" description="Helical" evidence="1">
    <location>
        <begin position="342"/>
        <end position="359"/>
    </location>
</feature>
<proteinExistence type="predicted"/>
<evidence type="ECO:0000256" key="1">
    <source>
        <dbReference type="SAM" id="Phobius"/>
    </source>
</evidence>
<dbReference type="Proteomes" id="UP000294257">
    <property type="component" value="Unassembled WGS sequence"/>
</dbReference>
<feature type="transmembrane region" description="Helical" evidence="1">
    <location>
        <begin position="233"/>
        <end position="250"/>
    </location>
</feature>
<feature type="transmembrane region" description="Helical" evidence="1">
    <location>
        <begin position="32"/>
        <end position="51"/>
    </location>
</feature>
<feature type="transmembrane region" description="Helical" evidence="1">
    <location>
        <begin position="313"/>
        <end position="330"/>
    </location>
</feature>
<keyword evidence="1" id="KW-1133">Transmembrane helix</keyword>
<sequence>MTTIPGGPAGQFVEFFRRHWSRGAPGLDTPNWVLLLAYRVWVLALLFKLLGSSWDMSWHFKYLRDDLAPPHLVNTVGTVTVVVLVMIHTYTGMGASKRALRLMQAGTAIFLVAAPLDVLNHRINGLDLTAWSPSHALLYLGTAIMILGVIDGWIGQARPGREKTALLGVLWILFLENVLFSNGQQEYGVLELRSWDRGEPYAEPSLLRFAAEQMGRPVDREAVIGFALPIHDWVYPVWGVVAGGLVLVAARHTLARAWAATAVAGAYVAYRALIWPLLVAADFPPSTVPFWMVFVGLAIDLAHRRGLPRTATVLLGATLATVFGYAALYLQDRLIAAPPSAYWSAPIALALLAALWWSAKPLARLANRPSTVDTASQP</sequence>
<feature type="transmembrane region" description="Helical" evidence="1">
    <location>
        <begin position="136"/>
        <end position="154"/>
    </location>
</feature>
<dbReference type="EMBL" id="SGWQ01000005">
    <property type="protein sequence ID" value="RZS37909.1"/>
    <property type="molecule type" value="Genomic_DNA"/>
</dbReference>
<protein>
    <submittedName>
        <fullName evidence="2">Uncharacterized protein</fullName>
    </submittedName>
</protein>
<evidence type="ECO:0000313" key="3">
    <source>
        <dbReference type="Proteomes" id="UP000294257"/>
    </source>
</evidence>
<feature type="transmembrane region" description="Helical" evidence="1">
    <location>
        <begin position="283"/>
        <end position="301"/>
    </location>
</feature>
<evidence type="ECO:0000313" key="2">
    <source>
        <dbReference type="EMBL" id="RZS37909.1"/>
    </source>
</evidence>
<reference evidence="2 3" key="1">
    <citation type="submission" date="2019-02" db="EMBL/GenBank/DDBJ databases">
        <title>Genomic Encyclopedia of Type Strains, Phase IV (KMG-IV): sequencing the most valuable type-strain genomes for metagenomic binning, comparative biology and taxonomic classification.</title>
        <authorList>
            <person name="Goeker M."/>
        </authorList>
    </citation>
    <scope>NUCLEOTIDE SEQUENCE [LARGE SCALE GENOMIC DNA]</scope>
    <source>
        <strain evidence="2 3">DSM 101727</strain>
    </source>
</reference>
<dbReference type="RefSeq" id="WP_242613475.1">
    <property type="nucleotide sequence ID" value="NZ_SGWQ01000005.1"/>
</dbReference>
<comment type="caution">
    <text evidence="2">The sequence shown here is derived from an EMBL/GenBank/DDBJ whole genome shotgun (WGS) entry which is preliminary data.</text>
</comment>
<dbReference type="AlphaFoldDB" id="A0A4Q7KMK0"/>
<feature type="transmembrane region" description="Helical" evidence="1">
    <location>
        <begin position="71"/>
        <end position="87"/>
    </location>
</feature>
<organism evidence="2 3">
    <name type="scientific">Herbihabitans rhizosphaerae</name>
    <dbReference type="NCBI Taxonomy" id="1872711"/>
    <lineage>
        <taxon>Bacteria</taxon>
        <taxon>Bacillati</taxon>
        <taxon>Actinomycetota</taxon>
        <taxon>Actinomycetes</taxon>
        <taxon>Pseudonocardiales</taxon>
        <taxon>Pseudonocardiaceae</taxon>
        <taxon>Herbihabitans</taxon>
    </lineage>
</organism>
<keyword evidence="3" id="KW-1185">Reference proteome</keyword>
<keyword evidence="1" id="KW-0472">Membrane</keyword>
<feature type="transmembrane region" description="Helical" evidence="1">
    <location>
        <begin position="166"/>
        <end position="183"/>
    </location>
</feature>
<keyword evidence="1" id="KW-0812">Transmembrane</keyword>
<accession>A0A4Q7KMK0</accession>